<reference evidence="8" key="1">
    <citation type="journal article" date="2014" name="Nucleic Acids Res.">
        <title>The evolutionary dynamics of variant antigen genes in Babesia reveal a history of genomic innovation underlying host-parasite interaction.</title>
        <authorList>
            <person name="Jackson A.P."/>
            <person name="Otto T.D."/>
            <person name="Darby A."/>
            <person name="Ramaprasad A."/>
            <person name="Xia D."/>
            <person name="Echaide I.E."/>
            <person name="Farber M."/>
            <person name="Gahlot S."/>
            <person name="Gamble J."/>
            <person name="Gupta D."/>
            <person name="Gupta Y."/>
            <person name="Jackson L."/>
            <person name="Malandrin L."/>
            <person name="Malas T.B."/>
            <person name="Moussa E."/>
            <person name="Nair M."/>
            <person name="Reid A.J."/>
            <person name="Sanders M."/>
            <person name="Sharma J."/>
            <person name="Tracey A."/>
            <person name="Quail M.A."/>
            <person name="Weir W."/>
            <person name="Wastling J.M."/>
            <person name="Hall N."/>
            <person name="Willadsen P."/>
            <person name="Lingelbach K."/>
            <person name="Shiels B."/>
            <person name="Tait A."/>
            <person name="Berriman M."/>
            <person name="Allred D.R."/>
            <person name="Pain A."/>
        </authorList>
    </citation>
    <scope>NUCLEOTIDE SEQUENCE</scope>
    <source>
        <strain evidence="8">1802A</strain>
    </source>
</reference>
<dbReference type="GO" id="GO:0003899">
    <property type="term" value="F:DNA-directed RNA polymerase activity"/>
    <property type="evidence" value="ECO:0007669"/>
    <property type="project" value="InterPro"/>
</dbReference>
<dbReference type="GO" id="GO:0006366">
    <property type="term" value="P:transcription by RNA polymerase II"/>
    <property type="evidence" value="ECO:0007669"/>
    <property type="project" value="TreeGrafter"/>
</dbReference>
<dbReference type="GO" id="GO:0005665">
    <property type="term" value="C:RNA polymerase II, core complex"/>
    <property type="evidence" value="ECO:0007669"/>
    <property type="project" value="TreeGrafter"/>
</dbReference>
<dbReference type="GO" id="GO:0008270">
    <property type="term" value="F:zinc ion binding"/>
    <property type="evidence" value="ECO:0007669"/>
    <property type="project" value="InterPro"/>
</dbReference>
<evidence type="ECO:0000256" key="1">
    <source>
        <dbReference type="ARBA" id="ARBA00004123"/>
    </source>
</evidence>
<dbReference type="FunFam" id="1.10.10.60:FF:000024">
    <property type="entry name" value="DNA-directed RNA polymerases I, II, and III subunit"/>
    <property type="match status" value="1"/>
</dbReference>
<dbReference type="GO" id="GO:0005736">
    <property type="term" value="C:RNA polymerase I complex"/>
    <property type="evidence" value="ECO:0007669"/>
    <property type="project" value="TreeGrafter"/>
</dbReference>
<dbReference type="GO" id="GO:0006360">
    <property type="term" value="P:transcription by RNA polymerase I"/>
    <property type="evidence" value="ECO:0007669"/>
    <property type="project" value="TreeGrafter"/>
</dbReference>
<dbReference type="GO" id="GO:0003677">
    <property type="term" value="F:DNA binding"/>
    <property type="evidence" value="ECO:0007669"/>
    <property type="project" value="InterPro"/>
</dbReference>
<evidence type="ECO:0000313" key="9">
    <source>
        <dbReference type="Proteomes" id="UP001195914"/>
    </source>
</evidence>
<protein>
    <recommendedName>
        <fullName evidence="2">DNA-directed RNA polymerases I, II, and III subunit RPABC5</fullName>
    </recommendedName>
</protein>
<keyword evidence="9" id="KW-1185">Reference proteome</keyword>
<keyword evidence="3" id="KW-0240">DNA-directed RNA polymerase</keyword>
<reference evidence="8" key="2">
    <citation type="submission" date="2021-05" db="EMBL/GenBank/DDBJ databases">
        <authorList>
            <person name="Pain A."/>
        </authorList>
    </citation>
    <scope>NUCLEOTIDE SEQUENCE</scope>
    <source>
        <strain evidence="8">1802A</strain>
    </source>
</reference>
<comment type="caution">
    <text evidence="8">The sequence shown here is derived from an EMBL/GenBank/DDBJ whole genome shotgun (WGS) entry which is preliminary data.</text>
</comment>
<dbReference type="GO" id="GO:0005666">
    <property type="term" value="C:RNA polymerase III complex"/>
    <property type="evidence" value="ECO:0007669"/>
    <property type="project" value="TreeGrafter"/>
</dbReference>
<keyword evidence="4" id="KW-0479">Metal-binding</keyword>
<evidence type="ECO:0000256" key="7">
    <source>
        <dbReference type="ARBA" id="ARBA00025720"/>
    </source>
</evidence>
<comment type="similarity">
    <text evidence="7">Belongs to the archaeal Rpo10/eukaryotic RPB10 RNA polymerase subunit family.</text>
</comment>
<dbReference type="GO" id="GO:0042797">
    <property type="term" value="P:tRNA transcription by RNA polymerase III"/>
    <property type="evidence" value="ECO:0007669"/>
    <property type="project" value="TreeGrafter"/>
</dbReference>
<dbReference type="InterPro" id="IPR023580">
    <property type="entry name" value="RNA_pol_su_RPB10"/>
</dbReference>
<keyword evidence="6" id="KW-0804">Transcription</keyword>
<evidence type="ECO:0000256" key="3">
    <source>
        <dbReference type="ARBA" id="ARBA00022478"/>
    </source>
</evidence>
<dbReference type="EMBL" id="JAHBMH010000073">
    <property type="protein sequence ID" value="KAK1932976.1"/>
    <property type="molecule type" value="Genomic_DNA"/>
</dbReference>
<dbReference type="HAMAP" id="MF_00250">
    <property type="entry name" value="RNApol_arch_Rpo10"/>
    <property type="match status" value="1"/>
</dbReference>
<accession>A0AAD9LE52</accession>
<evidence type="ECO:0000256" key="5">
    <source>
        <dbReference type="ARBA" id="ARBA00022833"/>
    </source>
</evidence>
<dbReference type="Proteomes" id="UP001195914">
    <property type="component" value="Unassembled WGS sequence"/>
</dbReference>
<dbReference type="SUPFAM" id="SSF46924">
    <property type="entry name" value="RNA polymerase subunit RPB10"/>
    <property type="match status" value="1"/>
</dbReference>
<keyword evidence="5" id="KW-0862">Zinc</keyword>
<dbReference type="PIRSF" id="PIRSF005653">
    <property type="entry name" value="RNA_pol_N/8_sub"/>
    <property type="match status" value="1"/>
</dbReference>
<evidence type="ECO:0000256" key="4">
    <source>
        <dbReference type="ARBA" id="ARBA00022723"/>
    </source>
</evidence>
<dbReference type="Pfam" id="PF01194">
    <property type="entry name" value="RNA_pol_N"/>
    <property type="match status" value="1"/>
</dbReference>
<name>A0AAD9LE52_BABDI</name>
<evidence type="ECO:0000256" key="6">
    <source>
        <dbReference type="ARBA" id="ARBA00023163"/>
    </source>
</evidence>
<dbReference type="NCBIfam" id="NF003089">
    <property type="entry name" value="PRK04016.1"/>
    <property type="match status" value="1"/>
</dbReference>
<dbReference type="PROSITE" id="PS01112">
    <property type="entry name" value="RNA_POL_N_8KD"/>
    <property type="match status" value="1"/>
</dbReference>
<comment type="subcellular location">
    <subcellularLocation>
        <location evidence="1">Nucleus</location>
    </subcellularLocation>
</comment>
<dbReference type="Gene3D" id="1.10.10.60">
    <property type="entry name" value="Homeodomain-like"/>
    <property type="match status" value="1"/>
</dbReference>
<evidence type="ECO:0000256" key="2">
    <source>
        <dbReference type="ARBA" id="ARBA00020813"/>
    </source>
</evidence>
<dbReference type="AlphaFoldDB" id="A0AAD9LE52"/>
<gene>
    <name evidence="8" type="ORF">X943_001676</name>
</gene>
<sequence length="73" mass="8819">MIVPVRCFTCGKVIGHLWERWLEMLKQNVSEGEALDRLELTRYCCRRMILTHVDLIEKLLVYNIYDKRNQEHV</sequence>
<proteinExistence type="inferred from homology"/>
<dbReference type="PANTHER" id="PTHR23431">
    <property type="entry name" value="DNA-DIRECTED RNA POLYMERASES I, II, AND III SUBUNIT RPABC5 FAMILY MEMBER"/>
    <property type="match status" value="1"/>
</dbReference>
<evidence type="ECO:0000313" key="8">
    <source>
        <dbReference type="EMBL" id="KAK1932976.1"/>
    </source>
</evidence>
<dbReference type="PANTHER" id="PTHR23431:SF3">
    <property type="entry name" value="DNA-DIRECTED RNA POLYMERASES I, II, AND III SUBUNIT RPABC5"/>
    <property type="match status" value="1"/>
</dbReference>
<dbReference type="InterPro" id="IPR000268">
    <property type="entry name" value="RPABC5/Rpb10"/>
</dbReference>
<organism evidence="8 9">
    <name type="scientific">Babesia divergens</name>
    <dbReference type="NCBI Taxonomy" id="32595"/>
    <lineage>
        <taxon>Eukaryota</taxon>
        <taxon>Sar</taxon>
        <taxon>Alveolata</taxon>
        <taxon>Apicomplexa</taxon>
        <taxon>Aconoidasida</taxon>
        <taxon>Piroplasmida</taxon>
        <taxon>Babesiidae</taxon>
        <taxon>Babesia</taxon>
    </lineage>
</organism>
<dbReference type="InterPro" id="IPR020789">
    <property type="entry name" value="RNA_pol_suN_Zn-BS"/>
</dbReference>